<dbReference type="GO" id="GO:1902000">
    <property type="term" value="P:homogentisate catabolic process"/>
    <property type="evidence" value="ECO:0007669"/>
    <property type="project" value="TreeGrafter"/>
</dbReference>
<dbReference type="InterPro" id="IPR011234">
    <property type="entry name" value="Fumarylacetoacetase-like_C"/>
</dbReference>
<feature type="active site" description="Proton acceptor" evidence="10">
    <location>
        <position position="144"/>
    </location>
</feature>
<sequence>MSRWPIEIPQGSPFTRGNVPFGVFSTPQKPQKRVGAAIGDVIVDLSALERSGRLKVYLPSDSDQSSHDAGSVFEQDSLNRFASLPLATRRHVRLTLIEWLGSPESPLLQENSSNGDVIVLMGNAKMHLPFGIGAFTDFMCADTHVSNCSRLAGATTPPGHYAMPLGYNSRASSVIVGSKPVHRPRAIIPTGEAGIYTFGPSNRMDYEAELGVFVSKPVPKGETITADQAEDHIFGFVILNDWSARDAQFAEMTPLGPFNGKAFATSISPWVVTLDALRGTRCASSATDLTTGGTAGAAHLRHEKAESTWNMQIEVSVYTEPLLTSMSNLRDLRWSPGQMLAHLASSGCGLSTGDLIGTGTISSPGDDPTLRTLGCLFELTEGGRIATEVVKGDKLTWLEDGDEVCMTVRAGEDGIGLGTMRSRLVGPRAVL</sequence>
<feature type="binding site" evidence="12">
    <location>
        <position position="241"/>
    </location>
    <ligand>
        <name>Ca(2+)</name>
        <dbReference type="ChEBI" id="CHEBI:29108"/>
    </ligand>
</feature>
<protein>
    <recommendedName>
        <fullName evidence="3 13">Fumarylacetoacetase</fullName>
        <ecNumber evidence="3 13">3.7.1.2</ecNumber>
    </recommendedName>
    <alternativeName>
        <fullName evidence="13">Fumarylacetoacetate hydrolase</fullName>
    </alternativeName>
</protein>
<organism evidence="16 17">
    <name type="scientific">Dactylonectria macrodidyma</name>
    <dbReference type="NCBI Taxonomy" id="307937"/>
    <lineage>
        <taxon>Eukaryota</taxon>
        <taxon>Fungi</taxon>
        <taxon>Dikarya</taxon>
        <taxon>Ascomycota</taxon>
        <taxon>Pezizomycotina</taxon>
        <taxon>Sordariomycetes</taxon>
        <taxon>Hypocreomycetidae</taxon>
        <taxon>Hypocreales</taxon>
        <taxon>Nectriaceae</taxon>
        <taxon>Dactylonectria</taxon>
    </lineage>
</organism>
<dbReference type="SUPFAM" id="SSF63433">
    <property type="entry name" value="Fumarylacetoacetate hydrolase, FAH, N-terminal domain"/>
    <property type="match status" value="1"/>
</dbReference>
<comment type="similarity">
    <text evidence="2 13">Belongs to the FAH family.</text>
</comment>
<name>A0A9P9E1Y9_9HYPO</name>
<dbReference type="Proteomes" id="UP000738349">
    <property type="component" value="Unassembled WGS sequence"/>
</dbReference>
<dbReference type="GO" id="GO:0046872">
    <property type="term" value="F:metal ion binding"/>
    <property type="evidence" value="ECO:0007669"/>
    <property type="project" value="UniProtKB-UniRule"/>
</dbReference>
<feature type="domain" description="Fumarylacetoacetase-like C-terminal" evidence="14">
    <location>
        <begin position="135"/>
        <end position="424"/>
    </location>
</feature>
<dbReference type="Pfam" id="PF09298">
    <property type="entry name" value="FAA_hydrolase_N"/>
    <property type="match status" value="1"/>
</dbReference>
<dbReference type="GO" id="GO:0006572">
    <property type="term" value="P:L-tyrosine catabolic process"/>
    <property type="evidence" value="ECO:0007669"/>
    <property type="project" value="UniProtKB-UniRule"/>
</dbReference>
<gene>
    <name evidence="16" type="ORF">EDB81DRAFT_846068</name>
</gene>
<feature type="binding site" evidence="12">
    <location>
        <position position="207"/>
    </location>
    <ligand>
        <name>Ca(2+)</name>
        <dbReference type="ChEBI" id="CHEBI:29108"/>
    </ligand>
</feature>
<dbReference type="GO" id="GO:0006559">
    <property type="term" value="P:L-phenylalanine catabolic process"/>
    <property type="evidence" value="ECO:0007669"/>
    <property type="project" value="UniProtKB-UniRule"/>
</dbReference>
<evidence type="ECO:0000313" key="17">
    <source>
        <dbReference type="Proteomes" id="UP000738349"/>
    </source>
</evidence>
<evidence type="ECO:0000256" key="4">
    <source>
        <dbReference type="ARBA" id="ARBA00022723"/>
    </source>
</evidence>
<feature type="binding site" evidence="12">
    <location>
        <position position="265"/>
    </location>
    <ligand>
        <name>Mg(2+)</name>
        <dbReference type="ChEBI" id="CHEBI:18420"/>
    </ligand>
</feature>
<keyword evidence="9 13" id="KW-0585">Phenylalanine catabolism</keyword>
<dbReference type="EMBL" id="JAGMUV010000018">
    <property type="protein sequence ID" value="KAH7129132.1"/>
    <property type="molecule type" value="Genomic_DNA"/>
</dbReference>
<evidence type="ECO:0000256" key="1">
    <source>
        <dbReference type="ARBA" id="ARBA00004782"/>
    </source>
</evidence>
<accession>A0A9P9E1Y9</accession>
<feature type="binding site" evidence="12">
    <location>
        <position position="137"/>
    </location>
    <ligand>
        <name>Ca(2+)</name>
        <dbReference type="ChEBI" id="CHEBI:29108"/>
    </ligand>
</feature>
<dbReference type="InterPro" id="IPR005959">
    <property type="entry name" value="Fumarylacetoacetase"/>
</dbReference>
<dbReference type="AlphaFoldDB" id="A0A9P9E1Y9"/>
<dbReference type="SUPFAM" id="SSF56529">
    <property type="entry name" value="FAH"/>
    <property type="match status" value="1"/>
</dbReference>
<dbReference type="Pfam" id="PF01557">
    <property type="entry name" value="FAA_hydrolase"/>
    <property type="match status" value="1"/>
</dbReference>
<keyword evidence="4 12" id="KW-0479">Metal-binding</keyword>
<dbReference type="GO" id="GO:0004334">
    <property type="term" value="F:fumarylacetoacetase activity"/>
    <property type="evidence" value="ECO:0007669"/>
    <property type="project" value="UniProtKB-UniRule"/>
</dbReference>
<feature type="binding site" evidence="12">
    <location>
        <position position="261"/>
    </location>
    <ligand>
        <name>Mg(2+)</name>
        <dbReference type="ChEBI" id="CHEBI:18420"/>
    </ligand>
</feature>
<dbReference type="OrthoDB" id="9971669at2759"/>
<evidence type="ECO:0000256" key="8">
    <source>
        <dbReference type="ARBA" id="ARBA00022878"/>
    </source>
</evidence>
<reference evidence="16" key="1">
    <citation type="journal article" date="2021" name="Nat. Commun.">
        <title>Genetic determinants of endophytism in the Arabidopsis root mycobiome.</title>
        <authorList>
            <person name="Mesny F."/>
            <person name="Miyauchi S."/>
            <person name="Thiergart T."/>
            <person name="Pickel B."/>
            <person name="Atanasova L."/>
            <person name="Karlsson M."/>
            <person name="Huettel B."/>
            <person name="Barry K.W."/>
            <person name="Haridas S."/>
            <person name="Chen C."/>
            <person name="Bauer D."/>
            <person name="Andreopoulos W."/>
            <person name="Pangilinan J."/>
            <person name="LaButti K."/>
            <person name="Riley R."/>
            <person name="Lipzen A."/>
            <person name="Clum A."/>
            <person name="Drula E."/>
            <person name="Henrissat B."/>
            <person name="Kohler A."/>
            <person name="Grigoriev I.V."/>
            <person name="Martin F.M."/>
            <person name="Hacquard S."/>
        </authorList>
    </citation>
    <scope>NUCLEOTIDE SEQUENCE</scope>
    <source>
        <strain evidence="16">MPI-CAGE-AT-0147</strain>
    </source>
</reference>
<feature type="binding site" evidence="12">
    <location>
        <position position="209"/>
    </location>
    <ligand>
        <name>Ca(2+)</name>
        <dbReference type="ChEBI" id="CHEBI:29108"/>
    </ligand>
</feature>
<keyword evidence="16" id="KW-0413">Isomerase</keyword>
<dbReference type="PANTHER" id="PTHR43069">
    <property type="entry name" value="FUMARYLACETOACETASE"/>
    <property type="match status" value="1"/>
</dbReference>
<evidence type="ECO:0000256" key="10">
    <source>
        <dbReference type="PIRSR" id="PIRSR605959-1"/>
    </source>
</evidence>
<evidence type="ECO:0000256" key="5">
    <source>
        <dbReference type="ARBA" id="ARBA00022801"/>
    </source>
</evidence>
<dbReference type="Gene3D" id="2.30.30.230">
    <property type="entry name" value="Fumarylacetoacetase, N-terminal domain"/>
    <property type="match status" value="1"/>
</dbReference>
<feature type="binding site" evidence="11">
    <location>
        <position position="360"/>
    </location>
    <ligand>
        <name>substrate</name>
    </ligand>
</feature>
<evidence type="ECO:0000256" key="13">
    <source>
        <dbReference type="RuleBase" id="RU366008"/>
    </source>
</evidence>
<dbReference type="GO" id="GO:0016853">
    <property type="term" value="F:isomerase activity"/>
    <property type="evidence" value="ECO:0007669"/>
    <property type="project" value="UniProtKB-KW"/>
</dbReference>
<feature type="domain" description="Fumarylacetoacetase N-terminal" evidence="15">
    <location>
        <begin position="18"/>
        <end position="129"/>
    </location>
</feature>
<keyword evidence="8 13" id="KW-0828">Tyrosine catabolism</keyword>
<comment type="pathway">
    <text evidence="1 13">Amino-acid degradation; L-phenylalanine degradation; acetoacetate and fumarate from L-phenylalanine: step 6/6.</text>
</comment>
<dbReference type="EC" id="3.7.1.2" evidence="3 13"/>
<comment type="catalytic activity">
    <reaction evidence="13">
        <text>4-fumarylacetoacetate + H2O = acetoacetate + fumarate + H(+)</text>
        <dbReference type="Rhea" id="RHEA:10244"/>
        <dbReference type="ChEBI" id="CHEBI:13705"/>
        <dbReference type="ChEBI" id="CHEBI:15377"/>
        <dbReference type="ChEBI" id="CHEBI:15378"/>
        <dbReference type="ChEBI" id="CHEBI:18034"/>
        <dbReference type="ChEBI" id="CHEBI:29806"/>
        <dbReference type="EC" id="3.7.1.2"/>
    </reaction>
</comment>
<proteinExistence type="inferred from homology"/>
<keyword evidence="6 12" id="KW-0106">Calcium</keyword>
<dbReference type="InterPro" id="IPR036462">
    <property type="entry name" value="Fumarylacetoacetase_N_sf"/>
</dbReference>
<keyword evidence="17" id="KW-1185">Reference proteome</keyword>
<evidence type="ECO:0000259" key="15">
    <source>
        <dbReference type="Pfam" id="PF09298"/>
    </source>
</evidence>
<evidence type="ECO:0000256" key="3">
    <source>
        <dbReference type="ARBA" id="ARBA00012094"/>
    </source>
</evidence>
<dbReference type="Gene3D" id="3.90.850.10">
    <property type="entry name" value="Fumarylacetoacetase-like, C-terminal domain"/>
    <property type="match status" value="1"/>
</dbReference>
<evidence type="ECO:0000256" key="2">
    <source>
        <dbReference type="ARBA" id="ARBA00010211"/>
    </source>
</evidence>
<dbReference type="InterPro" id="IPR015377">
    <property type="entry name" value="Fumarylacetoacetase_N"/>
</dbReference>
<comment type="caution">
    <text evidence="16">The sequence shown here is derived from an EMBL/GenBank/DDBJ whole genome shotgun (WGS) entry which is preliminary data.</text>
</comment>
<feature type="binding site" evidence="11">
    <location>
        <position position="248"/>
    </location>
    <ligand>
        <name>substrate</name>
    </ligand>
</feature>
<dbReference type="PANTHER" id="PTHR43069:SF5">
    <property type="entry name" value="FUMARYLACETOACETASE"/>
    <property type="match status" value="1"/>
</dbReference>
<evidence type="ECO:0000256" key="7">
    <source>
        <dbReference type="ARBA" id="ARBA00022842"/>
    </source>
</evidence>
<feature type="binding site" evidence="12">
    <location>
        <position position="241"/>
    </location>
    <ligand>
        <name>Mg(2+)</name>
        <dbReference type="ChEBI" id="CHEBI:18420"/>
    </ligand>
</feature>
<evidence type="ECO:0000256" key="11">
    <source>
        <dbReference type="PIRSR" id="PIRSR605959-2"/>
    </source>
</evidence>
<evidence type="ECO:0000256" key="12">
    <source>
        <dbReference type="PIRSR" id="PIRSR605959-3"/>
    </source>
</evidence>
<keyword evidence="5 13" id="KW-0378">Hydrolase</keyword>
<evidence type="ECO:0000256" key="6">
    <source>
        <dbReference type="ARBA" id="ARBA00022837"/>
    </source>
</evidence>
<dbReference type="InterPro" id="IPR036663">
    <property type="entry name" value="Fumarylacetoacetase_C_sf"/>
</dbReference>
<keyword evidence="7 12" id="KW-0460">Magnesium</keyword>
<evidence type="ECO:0000259" key="14">
    <source>
        <dbReference type="Pfam" id="PF01557"/>
    </source>
</evidence>
<evidence type="ECO:0000256" key="9">
    <source>
        <dbReference type="ARBA" id="ARBA00023232"/>
    </source>
</evidence>
<evidence type="ECO:0000313" key="16">
    <source>
        <dbReference type="EMBL" id="KAH7129132.1"/>
    </source>
</evidence>
<comment type="cofactor">
    <cofactor evidence="13">
        <name>Mg(2+)</name>
        <dbReference type="ChEBI" id="CHEBI:18420"/>
    </cofactor>
    <cofactor evidence="13">
        <name>Ca(2+)</name>
        <dbReference type="ChEBI" id="CHEBI:29108"/>
    </cofactor>
</comment>